<organism evidence="2 3">
    <name type="scientific">Microdochium bolleyi</name>
    <dbReference type="NCBI Taxonomy" id="196109"/>
    <lineage>
        <taxon>Eukaryota</taxon>
        <taxon>Fungi</taxon>
        <taxon>Dikarya</taxon>
        <taxon>Ascomycota</taxon>
        <taxon>Pezizomycotina</taxon>
        <taxon>Sordariomycetes</taxon>
        <taxon>Xylariomycetidae</taxon>
        <taxon>Xylariales</taxon>
        <taxon>Microdochiaceae</taxon>
        <taxon>Microdochium</taxon>
    </lineage>
</organism>
<accession>A0A136IQ74</accession>
<evidence type="ECO:0000313" key="2">
    <source>
        <dbReference type="EMBL" id="KXJ87066.1"/>
    </source>
</evidence>
<dbReference type="SUPFAM" id="SSF57783">
    <property type="entry name" value="Zinc beta-ribbon"/>
    <property type="match status" value="1"/>
</dbReference>
<dbReference type="Proteomes" id="UP000070501">
    <property type="component" value="Unassembled WGS sequence"/>
</dbReference>
<feature type="domain" description="GRF-like zinc ribbon" evidence="1">
    <location>
        <begin position="16"/>
        <end position="60"/>
    </location>
</feature>
<dbReference type="Pfam" id="PF23549">
    <property type="entry name" value="Zn_ribbon_GRF_2"/>
    <property type="match status" value="1"/>
</dbReference>
<evidence type="ECO:0000313" key="3">
    <source>
        <dbReference type="Proteomes" id="UP000070501"/>
    </source>
</evidence>
<sequence length="129" mass="14252">MIFTLNLYNHSHSATPRHCPRCDQPGSYHITRQSNRKGNAGRPFYRCDPCGKFIAFDDDRGLGVHNPPCACGSPARRQVAGPEKAVARHVHYVCARGGCDYYAPHRGDDGSLWQVQESLIASLAGMKII</sequence>
<proteinExistence type="predicted"/>
<dbReference type="AlphaFoldDB" id="A0A136IQ74"/>
<name>A0A136IQ74_9PEZI</name>
<dbReference type="EMBL" id="KQ964264">
    <property type="protein sequence ID" value="KXJ87066.1"/>
    <property type="molecule type" value="Genomic_DNA"/>
</dbReference>
<dbReference type="OrthoDB" id="4469945at2759"/>
<gene>
    <name evidence="2" type="ORF">Micbo1qcDRAFT_208463</name>
</gene>
<dbReference type="InterPro" id="IPR056444">
    <property type="entry name" value="Zn_ribbon_GRF_2"/>
</dbReference>
<evidence type="ECO:0000259" key="1">
    <source>
        <dbReference type="Pfam" id="PF23549"/>
    </source>
</evidence>
<keyword evidence="3" id="KW-1185">Reference proteome</keyword>
<reference evidence="3" key="1">
    <citation type="submission" date="2016-02" db="EMBL/GenBank/DDBJ databases">
        <title>Draft genome sequence of Microdochium bolleyi, a fungal endophyte of beachgrass.</title>
        <authorList>
            <consortium name="DOE Joint Genome Institute"/>
            <person name="David A.S."/>
            <person name="May G."/>
            <person name="Haridas S."/>
            <person name="Lim J."/>
            <person name="Wang M."/>
            <person name="Labutti K."/>
            <person name="Lipzen A."/>
            <person name="Barry K."/>
            <person name="Grigoriev I.V."/>
        </authorList>
    </citation>
    <scope>NUCLEOTIDE SEQUENCE [LARGE SCALE GENOMIC DNA]</scope>
    <source>
        <strain evidence="3">J235TASD1</strain>
    </source>
</reference>
<dbReference type="InParanoid" id="A0A136IQ74"/>
<protein>
    <recommendedName>
        <fullName evidence="1">GRF-like zinc ribbon domain-containing protein</fullName>
    </recommendedName>
</protein>